<dbReference type="PANTHER" id="PTHR48090:SF1">
    <property type="entry name" value="PROPHAGE BACTOPRENOL GLUCOSYL TRANSFERASE HOMOLOG"/>
    <property type="match status" value="1"/>
</dbReference>
<dbReference type="InterPro" id="IPR050256">
    <property type="entry name" value="Glycosyltransferase_2"/>
</dbReference>
<reference evidence="9 10" key="1">
    <citation type="submission" date="2019-12" db="EMBL/GenBank/DDBJ databases">
        <title>Mucilaginibacter sp. HME9299 genome sequencing and assembly.</title>
        <authorList>
            <person name="Kang H."/>
            <person name="Kim H."/>
            <person name="Joh K."/>
        </authorList>
    </citation>
    <scope>NUCLEOTIDE SEQUENCE [LARGE SCALE GENOMIC DNA]</scope>
    <source>
        <strain evidence="9 10">HME9299</strain>
    </source>
</reference>
<dbReference type="Proteomes" id="UP000434850">
    <property type="component" value="Unassembled WGS sequence"/>
</dbReference>
<evidence type="ECO:0000256" key="2">
    <source>
        <dbReference type="ARBA" id="ARBA00022676"/>
    </source>
</evidence>
<dbReference type="SUPFAM" id="SSF53448">
    <property type="entry name" value="Nucleotide-diphospho-sugar transferases"/>
    <property type="match status" value="1"/>
</dbReference>
<feature type="transmembrane region" description="Helical" evidence="7">
    <location>
        <begin position="231"/>
        <end position="254"/>
    </location>
</feature>
<dbReference type="GO" id="GO:0016757">
    <property type="term" value="F:glycosyltransferase activity"/>
    <property type="evidence" value="ECO:0007669"/>
    <property type="project" value="UniProtKB-KW"/>
</dbReference>
<feature type="transmembrane region" description="Helical" evidence="7">
    <location>
        <begin position="260"/>
        <end position="287"/>
    </location>
</feature>
<dbReference type="RefSeq" id="WP_157542686.1">
    <property type="nucleotide sequence ID" value="NZ_WQLA01000006.1"/>
</dbReference>
<dbReference type="InterPro" id="IPR001173">
    <property type="entry name" value="Glyco_trans_2-like"/>
</dbReference>
<name>A0A6I4IFP5_9SPHI</name>
<evidence type="ECO:0000256" key="1">
    <source>
        <dbReference type="ARBA" id="ARBA00004141"/>
    </source>
</evidence>
<feature type="domain" description="Glycosyltransferase 2-like" evidence="8">
    <location>
        <begin position="6"/>
        <end position="166"/>
    </location>
</feature>
<dbReference type="Gene3D" id="3.90.550.10">
    <property type="entry name" value="Spore Coat Polysaccharide Biosynthesis Protein SpsA, Chain A"/>
    <property type="match status" value="1"/>
</dbReference>
<evidence type="ECO:0000256" key="7">
    <source>
        <dbReference type="SAM" id="Phobius"/>
    </source>
</evidence>
<dbReference type="AlphaFoldDB" id="A0A6I4IFP5"/>
<evidence type="ECO:0000313" key="9">
    <source>
        <dbReference type="EMBL" id="MVN92366.1"/>
    </source>
</evidence>
<dbReference type="InterPro" id="IPR029044">
    <property type="entry name" value="Nucleotide-diphossugar_trans"/>
</dbReference>
<dbReference type="CDD" id="cd04187">
    <property type="entry name" value="DPM1_like_bac"/>
    <property type="match status" value="1"/>
</dbReference>
<evidence type="ECO:0000256" key="3">
    <source>
        <dbReference type="ARBA" id="ARBA00022679"/>
    </source>
</evidence>
<accession>A0A6I4IFP5</accession>
<comment type="subcellular location">
    <subcellularLocation>
        <location evidence="1">Membrane</location>
        <topology evidence="1">Multi-pass membrane protein</topology>
    </subcellularLocation>
</comment>
<dbReference type="EMBL" id="WQLA01000006">
    <property type="protein sequence ID" value="MVN92366.1"/>
    <property type="molecule type" value="Genomic_DNA"/>
</dbReference>
<dbReference type="GO" id="GO:0005886">
    <property type="term" value="C:plasma membrane"/>
    <property type="evidence" value="ECO:0007669"/>
    <property type="project" value="TreeGrafter"/>
</dbReference>
<dbReference type="OrthoDB" id="9807778at2"/>
<evidence type="ECO:0000256" key="5">
    <source>
        <dbReference type="ARBA" id="ARBA00022989"/>
    </source>
</evidence>
<proteinExistence type="predicted"/>
<protein>
    <submittedName>
        <fullName evidence="9">Glycosyltransferase</fullName>
    </submittedName>
</protein>
<keyword evidence="2" id="KW-0328">Glycosyltransferase</keyword>
<keyword evidence="3 9" id="KW-0808">Transferase</keyword>
<dbReference type="PANTHER" id="PTHR48090">
    <property type="entry name" value="UNDECAPRENYL-PHOSPHATE 4-DEOXY-4-FORMAMIDO-L-ARABINOSE TRANSFERASE-RELATED"/>
    <property type="match status" value="1"/>
</dbReference>
<comment type="caution">
    <text evidence="9">The sequence shown here is derived from an EMBL/GenBank/DDBJ whole genome shotgun (WGS) entry which is preliminary data.</text>
</comment>
<dbReference type="Pfam" id="PF00535">
    <property type="entry name" value="Glycos_transf_2"/>
    <property type="match status" value="1"/>
</dbReference>
<keyword evidence="6 7" id="KW-0472">Membrane</keyword>
<evidence type="ECO:0000256" key="6">
    <source>
        <dbReference type="ARBA" id="ARBA00023136"/>
    </source>
</evidence>
<evidence type="ECO:0000259" key="8">
    <source>
        <dbReference type="Pfam" id="PF00535"/>
    </source>
</evidence>
<keyword evidence="4 7" id="KW-0812">Transmembrane</keyword>
<organism evidence="9 10">
    <name type="scientific">Mucilaginibacter aquatilis</name>
    <dbReference type="NCBI Taxonomy" id="1517760"/>
    <lineage>
        <taxon>Bacteria</taxon>
        <taxon>Pseudomonadati</taxon>
        <taxon>Bacteroidota</taxon>
        <taxon>Sphingobacteriia</taxon>
        <taxon>Sphingobacteriales</taxon>
        <taxon>Sphingobacteriaceae</taxon>
        <taxon>Mucilaginibacter</taxon>
    </lineage>
</organism>
<evidence type="ECO:0000256" key="4">
    <source>
        <dbReference type="ARBA" id="ARBA00022692"/>
    </source>
</evidence>
<keyword evidence="5 7" id="KW-1133">Transmembrane helix</keyword>
<gene>
    <name evidence="9" type="ORF">GO816_14615</name>
</gene>
<sequence length="319" mass="36215">MRRKISVVIPSFNEEGNIEVLATKLVEVLKKVNYDYEVIFVDDGSSDGTLNSLKTLNGLDENLYYLELSRNFGHQNALKAGYDYADGDAVISMDSDMQHPPDMIPQFLEKWEAGYDVVYTCREYQDEATFFKTKSSDLFYSVINSLSDTKLERGTADFRLIDRKVANVLSSLTEDGLFIRGLIKWLGFKQYGIHYQCDARFSGKSKYNLKKMLRFAVQGITAFSVKPLNMAIGIGGFFAACSLLYIPYILISYFDGEAVLGWSSILATIVFFGGVQLMVMGIIGLYLGKLFMQSKQRPNYIIRSTNLQRITHDNTKLRY</sequence>
<evidence type="ECO:0000313" key="10">
    <source>
        <dbReference type="Proteomes" id="UP000434850"/>
    </source>
</evidence>
<keyword evidence="10" id="KW-1185">Reference proteome</keyword>